<name>A0A0F9UXQ7_9ZZZZ</name>
<protein>
    <submittedName>
        <fullName evidence="1">Uncharacterized protein</fullName>
    </submittedName>
</protein>
<accession>A0A0F9UXQ7</accession>
<dbReference type="AlphaFoldDB" id="A0A0F9UXQ7"/>
<comment type="caution">
    <text evidence="1">The sequence shown here is derived from an EMBL/GenBank/DDBJ whole genome shotgun (WGS) entry which is preliminary data.</text>
</comment>
<evidence type="ECO:0000313" key="1">
    <source>
        <dbReference type="EMBL" id="KKN58408.1"/>
    </source>
</evidence>
<gene>
    <name evidence="1" type="ORF">LCGC14_0552210</name>
</gene>
<reference evidence="1" key="1">
    <citation type="journal article" date="2015" name="Nature">
        <title>Complex archaea that bridge the gap between prokaryotes and eukaryotes.</title>
        <authorList>
            <person name="Spang A."/>
            <person name="Saw J.H."/>
            <person name="Jorgensen S.L."/>
            <person name="Zaremba-Niedzwiedzka K."/>
            <person name="Martijn J."/>
            <person name="Lind A.E."/>
            <person name="van Eijk R."/>
            <person name="Schleper C."/>
            <person name="Guy L."/>
            <person name="Ettema T.J."/>
        </authorList>
    </citation>
    <scope>NUCLEOTIDE SEQUENCE</scope>
</reference>
<proteinExistence type="predicted"/>
<organism evidence="1">
    <name type="scientific">marine sediment metagenome</name>
    <dbReference type="NCBI Taxonomy" id="412755"/>
    <lineage>
        <taxon>unclassified sequences</taxon>
        <taxon>metagenomes</taxon>
        <taxon>ecological metagenomes</taxon>
    </lineage>
</organism>
<dbReference type="EMBL" id="LAZR01000763">
    <property type="protein sequence ID" value="KKN58408.1"/>
    <property type="molecule type" value="Genomic_DNA"/>
</dbReference>
<sequence length="66" mass="7694">MKTRKGKVEACEGCKFWVGIERDHYGVKSVTRGDCCRYPPTDDQQETNQTFWCGEWRPVKGRPRGK</sequence>